<dbReference type="Pfam" id="PF03787">
    <property type="entry name" value="RAMPs"/>
    <property type="match status" value="1"/>
</dbReference>
<dbReference type="GO" id="GO:0051607">
    <property type="term" value="P:defense response to virus"/>
    <property type="evidence" value="ECO:0007669"/>
    <property type="project" value="UniProtKB-KW"/>
</dbReference>
<name>E6W3H8_DESIS</name>
<proteinExistence type="inferred from homology"/>
<dbReference type="KEGG" id="din:Selin_1036"/>
<dbReference type="eggNOG" id="COG1332">
    <property type="taxonomic scope" value="Bacteria"/>
</dbReference>
<dbReference type="STRING" id="653733.Selin_1036"/>
<organism evidence="9 10">
    <name type="scientific">Desulfurispirillum indicum (strain ATCC BAA-1389 / DSM 22839 / S5)</name>
    <dbReference type="NCBI Taxonomy" id="653733"/>
    <lineage>
        <taxon>Bacteria</taxon>
        <taxon>Pseudomonadati</taxon>
        <taxon>Chrysiogenota</taxon>
        <taxon>Chrysiogenia</taxon>
        <taxon>Chrysiogenales</taxon>
        <taxon>Chrysiogenaceae</taxon>
        <taxon>Desulfurispirillum</taxon>
    </lineage>
</organism>
<keyword evidence="4" id="KW-0694">RNA-binding</keyword>
<evidence type="ECO:0000256" key="4">
    <source>
        <dbReference type="ARBA" id="ARBA00022884"/>
    </source>
</evidence>
<keyword evidence="5" id="KW-0051">Antiviral defense</keyword>
<dbReference type="HOGENOM" id="CLU_536105_0_0_0"/>
<sequence>MRKDTQFCLLEVLTPIHIGSGEYYEPMDYFPKEKALHLFDHSSFQSYLKQIGKSDIFFDHCRKSRYDDLLRFIDEHAPKCEAVNAHIPLSDATQKVFGQNRPLFGKNDEILQVVKAGAYSEPIIPGSSVKGALRTLVLNSILGQNEFPGDELRFLAEKNLRDSDKQVAFDFFRDFRVSDFSPIDAQSQIDIPNRLSDKRKLDGEFEDVDWRLTTQGRLAMTEFITSGQFIGEISFGHNTLYKAPWSNFEKLWEDLLASSNAYLEAEDDRFMQAIQNHSRIRLNSSGQKPASSVPQIQQLLEHDPPAGSDELLLKIGRHTGGRTKMLDRYEDRRRENISSHFQSSIWLSSTGIPLGWVKIRLLSDDEWQDYQRQCAEMASQRQQAFLRRQKIRDEQQQQQEAAQQAAVKRQQQREAEAAAKAAEAEKLASMGEVERTLYELTQITLPDARNNKLMELWLKIDGYTTEEQQTIALACKQEFIATKKWSGKLKEKQQAKVDKVKRILGETD</sequence>
<dbReference type="RefSeq" id="WP_013505653.1">
    <property type="nucleotide sequence ID" value="NC_014836.1"/>
</dbReference>
<evidence type="ECO:0000256" key="5">
    <source>
        <dbReference type="ARBA" id="ARBA00023118"/>
    </source>
</evidence>
<feature type="coiled-coil region" evidence="7">
    <location>
        <begin position="391"/>
        <end position="427"/>
    </location>
</feature>
<evidence type="ECO:0000256" key="2">
    <source>
        <dbReference type="ARBA" id="ARBA00006680"/>
    </source>
</evidence>
<gene>
    <name evidence="9" type="ordered locus">Selin_1036</name>
</gene>
<evidence type="ECO:0000256" key="3">
    <source>
        <dbReference type="ARBA" id="ARBA00016113"/>
    </source>
</evidence>
<dbReference type="Proteomes" id="UP000002572">
    <property type="component" value="Chromosome"/>
</dbReference>
<evidence type="ECO:0000256" key="1">
    <source>
        <dbReference type="ARBA" id="ARBA00003088"/>
    </source>
</evidence>
<dbReference type="AlphaFoldDB" id="E6W3H8"/>
<dbReference type="GO" id="GO:0003723">
    <property type="term" value="F:RNA binding"/>
    <property type="evidence" value="ECO:0007669"/>
    <property type="project" value="UniProtKB-KW"/>
</dbReference>
<dbReference type="NCBIfam" id="TIGR01899">
    <property type="entry name" value="cas_TM1807_csm5"/>
    <property type="match status" value="1"/>
</dbReference>
<dbReference type="PANTHER" id="PTHR38007">
    <property type="entry name" value="CRISPR SYSTEM CMS PROTEIN CSM5"/>
    <property type="match status" value="1"/>
</dbReference>
<comment type="similarity">
    <text evidence="2">Belongs to the CRISPR-associated Csm5 family.</text>
</comment>
<protein>
    <recommendedName>
        <fullName evidence="3">CRISPR system Cms protein Csm5</fullName>
    </recommendedName>
    <alternativeName>
        <fullName evidence="6">CRISPR type III A-associated protein Csm5</fullName>
    </alternativeName>
</protein>
<keyword evidence="10" id="KW-1185">Reference proteome</keyword>
<dbReference type="EMBL" id="CP002432">
    <property type="protein sequence ID" value="ADU65771.1"/>
    <property type="molecule type" value="Genomic_DNA"/>
</dbReference>
<evidence type="ECO:0000256" key="7">
    <source>
        <dbReference type="SAM" id="Coils"/>
    </source>
</evidence>
<dbReference type="InParanoid" id="E6W3H8"/>
<evidence type="ECO:0000256" key="6">
    <source>
        <dbReference type="ARBA" id="ARBA00031720"/>
    </source>
</evidence>
<dbReference type="InterPro" id="IPR005537">
    <property type="entry name" value="RAMP_III_fam"/>
</dbReference>
<dbReference type="PANTHER" id="PTHR38007:SF1">
    <property type="entry name" value="CRISPR SYSTEM CMS PROTEIN CSM5"/>
    <property type="match status" value="1"/>
</dbReference>
<dbReference type="InterPro" id="IPR010173">
    <property type="entry name" value="CRISPR-assoc_Csm5"/>
</dbReference>
<accession>E6W3H8</accession>
<comment type="function">
    <text evidence="1">This subunit might be involved in maturation of a crRNA intermediate to its mature form.</text>
</comment>
<evidence type="ECO:0000313" key="10">
    <source>
        <dbReference type="Proteomes" id="UP000002572"/>
    </source>
</evidence>
<evidence type="ECO:0000313" key="9">
    <source>
        <dbReference type="EMBL" id="ADU65771.1"/>
    </source>
</evidence>
<feature type="domain" description="CRISPR type III-associated protein" evidence="8">
    <location>
        <begin position="10"/>
        <end position="257"/>
    </location>
</feature>
<evidence type="ECO:0000259" key="8">
    <source>
        <dbReference type="Pfam" id="PF03787"/>
    </source>
</evidence>
<reference evidence="9 10" key="1">
    <citation type="submission" date="2010-12" db="EMBL/GenBank/DDBJ databases">
        <title>Complete sequence of Desulfurispirillum indicum S5.</title>
        <authorList>
            <consortium name="US DOE Joint Genome Institute"/>
            <person name="Lucas S."/>
            <person name="Copeland A."/>
            <person name="Lapidus A."/>
            <person name="Cheng J.-F."/>
            <person name="Goodwin L."/>
            <person name="Pitluck S."/>
            <person name="Chertkov O."/>
            <person name="Held B."/>
            <person name="Detter J.C."/>
            <person name="Han C."/>
            <person name="Tapia R."/>
            <person name="Land M."/>
            <person name="Hauser L."/>
            <person name="Kyrpides N."/>
            <person name="Ivanova N."/>
            <person name="Mikhailova N."/>
            <person name="Haggblom M."/>
            <person name="Rauschenbach I."/>
            <person name="Bini E."/>
            <person name="Woyke T."/>
        </authorList>
    </citation>
    <scope>NUCLEOTIDE SEQUENCE [LARGE SCALE GENOMIC DNA]</scope>
    <source>
        <strain evidence="10">ATCC BAA-1389 / DSM 22839 / S5</strain>
    </source>
</reference>
<keyword evidence="7" id="KW-0175">Coiled coil</keyword>